<dbReference type="Proteomes" id="UP000093476">
    <property type="component" value="Unassembled WGS sequence"/>
</dbReference>
<evidence type="ECO:0000313" key="2">
    <source>
        <dbReference type="Proteomes" id="UP000093476"/>
    </source>
</evidence>
<evidence type="ECO:0000313" key="1">
    <source>
        <dbReference type="EMBL" id="OCQ50788.1"/>
    </source>
</evidence>
<sequence length="30" mass="3093">MANIRALLGGFGVALCLILASLDSITVFVN</sequence>
<proteinExistence type="predicted"/>
<dbReference type="AlphaFoldDB" id="A0A1C0TYP5"/>
<gene>
    <name evidence="1" type="ORF">Ppb6_03885</name>
</gene>
<organism evidence="1 2">
    <name type="scientific">Photorhabdus australis subsp. thailandensis</name>
    <dbReference type="NCBI Taxonomy" id="2805096"/>
    <lineage>
        <taxon>Bacteria</taxon>
        <taxon>Pseudomonadati</taxon>
        <taxon>Pseudomonadota</taxon>
        <taxon>Gammaproteobacteria</taxon>
        <taxon>Enterobacterales</taxon>
        <taxon>Morganellaceae</taxon>
        <taxon>Photorhabdus</taxon>
    </lineage>
</organism>
<keyword evidence="2" id="KW-1185">Reference proteome</keyword>
<name>A0A1C0TYP5_9GAMM</name>
<dbReference type="EMBL" id="LOMY01000187">
    <property type="protein sequence ID" value="OCQ50788.1"/>
    <property type="molecule type" value="Genomic_DNA"/>
</dbReference>
<accession>A0A1C0TYP5</accession>
<protein>
    <submittedName>
        <fullName evidence="1">Uncharacterized protein</fullName>
    </submittedName>
</protein>
<comment type="caution">
    <text evidence="1">The sequence shown here is derived from an EMBL/GenBank/DDBJ whole genome shotgun (WGS) entry which is preliminary data.</text>
</comment>
<reference evidence="1 2" key="1">
    <citation type="submission" date="2015-12" db="EMBL/GenBank/DDBJ databases">
        <title>Genome comparisons provide insights into the role of secondary metabolites in the pathogenic phase of the Photorhabdus life cycle.</title>
        <authorList>
            <person name="Tobias N.J."/>
            <person name="Mishra B."/>
            <person name="Gupta D.K."/>
            <person name="Thines M."/>
            <person name="Stinear T.P."/>
            <person name="Bode H.B."/>
        </authorList>
    </citation>
    <scope>NUCLEOTIDE SEQUENCE [LARGE SCALE GENOMIC DNA]</scope>
    <source>
        <strain evidence="1 2">PB68.1</strain>
    </source>
</reference>